<reference evidence="2" key="1">
    <citation type="submission" date="2018-05" db="EMBL/GenBank/DDBJ databases">
        <title>Draft genome of Mucuna pruriens seed.</title>
        <authorList>
            <person name="Nnadi N.E."/>
            <person name="Vos R."/>
            <person name="Hasami M.H."/>
            <person name="Devisetty U.K."/>
            <person name="Aguiy J.C."/>
        </authorList>
    </citation>
    <scope>NUCLEOTIDE SEQUENCE [LARGE SCALE GENOMIC DNA]</scope>
    <source>
        <strain evidence="2">JCA_2017</strain>
    </source>
</reference>
<accession>A0A371GDH2</accession>
<proteinExistence type="predicted"/>
<feature type="non-terminal residue" evidence="2">
    <location>
        <position position="1"/>
    </location>
</feature>
<protein>
    <submittedName>
        <fullName evidence="2">Uncharacterized protein</fullName>
    </submittedName>
</protein>
<dbReference type="Proteomes" id="UP000257109">
    <property type="component" value="Unassembled WGS sequence"/>
</dbReference>
<gene>
    <name evidence="2" type="ORF">CR513_30043</name>
</gene>
<feature type="region of interest" description="Disordered" evidence="1">
    <location>
        <begin position="126"/>
        <end position="256"/>
    </location>
</feature>
<evidence type="ECO:0000313" key="3">
    <source>
        <dbReference type="Proteomes" id="UP000257109"/>
    </source>
</evidence>
<name>A0A371GDH2_MUCPR</name>
<sequence>MEDEPSGEGSALILGRPFLRTARTKIDVHVGTLSMEFGDTFVKFNIFEALKHHAKDHFIFNIDAIEGLIEEYFRIGISSANLVNFVDISNDFIYDLIHYRIDEVLGKSQYAKFPVVGTSKPRVKGETNLISVDSERPTRSSSTPRRKGKPRLTPTYRSRSRLTRSTPRESRPNSTANWKPNLTRAERSPSKQRPNRVGQPTPSIEEKDISPQPSNIELKPLPEHLKPKLRMSRPNQERSDPVGTSRLRRSSPGQTSLLGQSRLQWLKSLRQECRYDYAKIKESIMHI</sequence>
<evidence type="ECO:0000256" key="1">
    <source>
        <dbReference type="SAM" id="MobiDB-lite"/>
    </source>
</evidence>
<dbReference type="EMBL" id="QJKJ01005957">
    <property type="protein sequence ID" value="RDX88373.1"/>
    <property type="molecule type" value="Genomic_DNA"/>
</dbReference>
<evidence type="ECO:0000313" key="2">
    <source>
        <dbReference type="EMBL" id="RDX88373.1"/>
    </source>
</evidence>
<dbReference type="OrthoDB" id="1744168at2759"/>
<keyword evidence="3" id="KW-1185">Reference proteome</keyword>
<comment type="caution">
    <text evidence="2">The sequence shown here is derived from an EMBL/GenBank/DDBJ whole genome shotgun (WGS) entry which is preliminary data.</text>
</comment>
<organism evidence="2 3">
    <name type="scientific">Mucuna pruriens</name>
    <name type="common">Velvet bean</name>
    <name type="synonym">Dolichos pruriens</name>
    <dbReference type="NCBI Taxonomy" id="157652"/>
    <lineage>
        <taxon>Eukaryota</taxon>
        <taxon>Viridiplantae</taxon>
        <taxon>Streptophyta</taxon>
        <taxon>Embryophyta</taxon>
        <taxon>Tracheophyta</taxon>
        <taxon>Spermatophyta</taxon>
        <taxon>Magnoliopsida</taxon>
        <taxon>eudicotyledons</taxon>
        <taxon>Gunneridae</taxon>
        <taxon>Pentapetalae</taxon>
        <taxon>rosids</taxon>
        <taxon>fabids</taxon>
        <taxon>Fabales</taxon>
        <taxon>Fabaceae</taxon>
        <taxon>Papilionoideae</taxon>
        <taxon>50 kb inversion clade</taxon>
        <taxon>NPAAA clade</taxon>
        <taxon>indigoferoid/millettioid clade</taxon>
        <taxon>Phaseoleae</taxon>
        <taxon>Mucuna</taxon>
    </lineage>
</organism>
<dbReference type="AlphaFoldDB" id="A0A371GDH2"/>